<gene>
    <name evidence="5" type="ordered locus">Tter_0275</name>
</gene>
<dbReference type="SUPFAM" id="SSF111369">
    <property type="entry name" value="HlyD-like secretion proteins"/>
    <property type="match status" value="2"/>
</dbReference>
<dbReference type="InterPro" id="IPR058625">
    <property type="entry name" value="MdtA-like_BSH"/>
</dbReference>
<dbReference type="Gene3D" id="2.40.50.100">
    <property type="match status" value="1"/>
</dbReference>
<dbReference type="Gene3D" id="2.40.30.170">
    <property type="match status" value="1"/>
</dbReference>
<dbReference type="Gene3D" id="2.40.420.20">
    <property type="match status" value="1"/>
</dbReference>
<dbReference type="Gene3D" id="1.10.287.470">
    <property type="entry name" value="Helix hairpin bin"/>
    <property type="match status" value="1"/>
</dbReference>
<organism evidence="5 6">
    <name type="scientific">Thermobaculum terrenum (strain ATCC BAA-798 / CCMEE 7001 / YNP1)</name>
    <dbReference type="NCBI Taxonomy" id="525904"/>
    <lineage>
        <taxon>Bacteria</taxon>
        <taxon>Bacillati</taxon>
        <taxon>Chloroflexota</taxon>
        <taxon>Chloroflexia</taxon>
        <taxon>Candidatus Thermobaculales</taxon>
        <taxon>Candidatus Thermobaculaceae</taxon>
        <taxon>Thermobaculum</taxon>
    </lineage>
</organism>
<keyword evidence="1" id="KW-0175">Coiled coil</keyword>
<reference evidence="6" key="1">
    <citation type="journal article" date="2010" name="Stand. Genomic Sci.">
        <title>Complete genome sequence of 'Thermobaculum terrenum' type strain (YNP1).</title>
        <authorList>
            <person name="Kiss H."/>
            <person name="Cleland D."/>
            <person name="Lapidus A."/>
            <person name="Lucas S."/>
            <person name="Glavina Del Rio T."/>
            <person name="Nolan M."/>
            <person name="Tice H."/>
            <person name="Han C."/>
            <person name="Goodwin L."/>
            <person name="Pitluck S."/>
            <person name="Liolios K."/>
            <person name="Ivanova N."/>
            <person name="Mavromatis K."/>
            <person name="Ovchinnikova G."/>
            <person name="Pati A."/>
            <person name="Chen A."/>
            <person name="Palaniappan K."/>
            <person name="Land M."/>
            <person name="Hauser L."/>
            <person name="Chang Y."/>
            <person name="Jeffries C."/>
            <person name="Lu M."/>
            <person name="Brettin T."/>
            <person name="Detter J."/>
            <person name="Goker M."/>
            <person name="Tindall B."/>
            <person name="Beck B."/>
            <person name="McDermott T."/>
            <person name="Woyke T."/>
            <person name="Bristow J."/>
            <person name="Eisen J."/>
            <person name="Markowitz V."/>
            <person name="Hugenholtz P."/>
            <person name="Kyrpides N."/>
            <person name="Klenk H."/>
            <person name="Cheng J."/>
        </authorList>
    </citation>
    <scope>NUCLEOTIDE SEQUENCE [LARGE SCALE GENOMIC DNA]</scope>
    <source>
        <strain evidence="6">ATCC BAA-798 / YNP1</strain>
    </source>
</reference>
<dbReference type="KEGG" id="ttr:Tter_0275"/>
<dbReference type="Pfam" id="PF25917">
    <property type="entry name" value="BSH_RND"/>
    <property type="match status" value="1"/>
</dbReference>
<evidence type="ECO:0000256" key="2">
    <source>
        <dbReference type="SAM" id="Phobius"/>
    </source>
</evidence>
<evidence type="ECO:0000313" key="6">
    <source>
        <dbReference type="Proteomes" id="UP000000323"/>
    </source>
</evidence>
<feature type="coiled-coil region" evidence="1">
    <location>
        <begin position="109"/>
        <end position="206"/>
    </location>
</feature>
<sequence length="381" mass="42413">MFKQAGKSLRVAIYFMVFSVFCFVLSGCSVPGVAQVPPTPTPLPPQPEVEKPIYTVKRGDIVELLRLTGRVSAVNEKDLQFTKSGNVLKVNVEVGDKVRKGQLLAELDQSDLVKQLEQAQLELDQANLALQQYQNQHQTDVALAELDLQEAQLKLEAATSELDRKLAEIAVKRAQIKLDQIKKATNEELQKQVAQARLNYERIKDQIDAGRIYAPFNGVVEIVNIKPGDPVQPFQSVMTIMDPGEKEIRVDNTTSAELSQLSPHQKVQIRFLRYSDKVVSGEIRMLPTGDQGSGGAIRISYNPDGLDVDIGDIANITVILQQKRNVLWLPPQAIRTFQGRQFVVVQEGDRQRRVDVELGIQSQDKVEITSGLKEGQKVVGQ</sequence>
<dbReference type="STRING" id="525904.Tter_0275"/>
<dbReference type="eggNOG" id="COG0845">
    <property type="taxonomic scope" value="Bacteria"/>
</dbReference>
<dbReference type="PROSITE" id="PS51257">
    <property type="entry name" value="PROKAR_LIPOPROTEIN"/>
    <property type="match status" value="1"/>
</dbReference>
<feature type="domain" description="Multidrug resistance protein MdtA-like barrel-sandwich hybrid" evidence="3">
    <location>
        <begin position="84"/>
        <end position="237"/>
    </location>
</feature>
<keyword evidence="2" id="KW-0812">Transmembrane</keyword>
<evidence type="ECO:0000259" key="3">
    <source>
        <dbReference type="Pfam" id="PF25917"/>
    </source>
</evidence>
<dbReference type="Pfam" id="PF25975">
    <property type="entry name" value="CzcB_C"/>
    <property type="match status" value="1"/>
</dbReference>
<dbReference type="PANTHER" id="PTHR30469:SF15">
    <property type="entry name" value="HLYD FAMILY OF SECRETION PROTEINS"/>
    <property type="match status" value="1"/>
</dbReference>
<proteinExistence type="predicted"/>
<protein>
    <submittedName>
        <fullName evidence="5">Efflux transporter, RND family, MFP subunit</fullName>
    </submittedName>
</protein>
<dbReference type="HOGENOM" id="CLU_018816_3_0_0"/>
<dbReference type="InterPro" id="IPR058649">
    <property type="entry name" value="CzcB_C"/>
</dbReference>
<evidence type="ECO:0000313" key="5">
    <source>
        <dbReference type="EMBL" id="ACZ41197.1"/>
    </source>
</evidence>
<keyword evidence="2" id="KW-1133">Transmembrane helix</keyword>
<dbReference type="OrthoDB" id="143084at2"/>
<evidence type="ECO:0000259" key="4">
    <source>
        <dbReference type="Pfam" id="PF25975"/>
    </source>
</evidence>
<evidence type="ECO:0000256" key="1">
    <source>
        <dbReference type="SAM" id="Coils"/>
    </source>
</evidence>
<dbReference type="GO" id="GO:1990281">
    <property type="term" value="C:efflux pump complex"/>
    <property type="evidence" value="ECO:0007669"/>
    <property type="project" value="TreeGrafter"/>
</dbReference>
<feature type="transmembrane region" description="Helical" evidence="2">
    <location>
        <begin position="12"/>
        <end position="34"/>
    </location>
</feature>
<dbReference type="GO" id="GO:0015562">
    <property type="term" value="F:efflux transmembrane transporter activity"/>
    <property type="evidence" value="ECO:0007669"/>
    <property type="project" value="TreeGrafter"/>
</dbReference>
<accession>D1CE41</accession>
<keyword evidence="2" id="KW-0472">Membrane</keyword>
<dbReference type="AlphaFoldDB" id="D1CE41"/>
<dbReference type="RefSeq" id="WP_012874232.1">
    <property type="nucleotide sequence ID" value="NC_013525.1"/>
</dbReference>
<name>D1CE41_THET1</name>
<dbReference type="PANTHER" id="PTHR30469">
    <property type="entry name" value="MULTIDRUG RESISTANCE PROTEIN MDTA"/>
    <property type="match status" value="1"/>
</dbReference>
<feature type="domain" description="CzcB-like C-terminal circularly permuted SH3-like" evidence="4">
    <location>
        <begin position="330"/>
        <end position="379"/>
    </location>
</feature>
<dbReference type="EMBL" id="CP001825">
    <property type="protein sequence ID" value="ACZ41197.1"/>
    <property type="molecule type" value="Genomic_DNA"/>
</dbReference>
<keyword evidence="6" id="KW-1185">Reference proteome</keyword>
<dbReference type="Proteomes" id="UP000000323">
    <property type="component" value="Chromosome 1"/>
</dbReference>